<accession>A0A2N1PUX9</accession>
<comment type="caution">
    <text evidence="3">The sequence shown here is derived from an EMBL/GenBank/DDBJ whole genome shotgun (WGS) entry which is preliminary data.</text>
</comment>
<feature type="domain" description="NERD" evidence="2">
    <location>
        <begin position="90"/>
        <end position="206"/>
    </location>
</feature>
<dbReference type="Pfam" id="PF08378">
    <property type="entry name" value="NERD"/>
    <property type="match status" value="1"/>
</dbReference>
<keyword evidence="1" id="KW-1133">Transmembrane helix</keyword>
<dbReference type="InterPro" id="IPR011528">
    <property type="entry name" value="NERD"/>
</dbReference>
<dbReference type="EMBL" id="PGXC01000001">
    <property type="protein sequence ID" value="PKK92112.1"/>
    <property type="molecule type" value="Genomic_DNA"/>
</dbReference>
<feature type="transmembrane region" description="Helical" evidence="1">
    <location>
        <begin position="28"/>
        <end position="54"/>
    </location>
</feature>
<evidence type="ECO:0000313" key="3">
    <source>
        <dbReference type="EMBL" id="PKK92112.1"/>
    </source>
</evidence>
<dbReference type="Proteomes" id="UP000233256">
    <property type="component" value="Unassembled WGS sequence"/>
</dbReference>
<protein>
    <recommendedName>
        <fullName evidence="2">NERD domain-containing protein</fullName>
    </recommendedName>
</protein>
<gene>
    <name evidence="3" type="ORF">CVV64_01450</name>
</gene>
<evidence type="ECO:0000256" key="1">
    <source>
        <dbReference type="SAM" id="Phobius"/>
    </source>
</evidence>
<keyword evidence="1" id="KW-0812">Transmembrane</keyword>
<keyword evidence="1" id="KW-0472">Membrane</keyword>
<evidence type="ECO:0000313" key="4">
    <source>
        <dbReference type="Proteomes" id="UP000233256"/>
    </source>
</evidence>
<dbReference type="PROSITE" id="PS50965">
    <property type="entry name" value="NERD"/>
    <property type="match status" value="1"/>
</dbReference>
<proteinExistence type="predicted"/>
<reference evidence="3 4" key="1">
    <citation type="journal article" date="2017" name="ISME J.">
        <title>Potential for microbial H2 and metal transformations associated with novel bacteria and archaea in deep terrestrial subsurface sediments.</title>
        <authorList>
            <person name="Hernsdorf A.W."/>
            <person name="Amano Y."/>
            <person name="Miyakawa K."/>
            <person name="Ise K."/>
            <person name="Suzuki Y."/>
            <person name="Anantharaman K."/>
            <person name="Probst A."/>
            <person name="Burstein D."/>
            <person name="Thomas B.C."/>
            <person name="Banfield J.F."/>
        </authorList>
    </citation>
    <scope>NUCLEOTIDE SEQUENCE [LARGE SCALE GENOMIC DNA]</scope>
    <source>
        <strain evidence="3">HGW-Wallbacteria-1</strain>
    </source>
</reference>
<organism evidence="3 4">
    <name type="scientific">Candidatus Wallbacteria bacterium HGW-Wallbacteria-1</name>
    <dbReference type="NCBI Taxonomy" id="2013854"/>
    <lineage>
        <taxon>Bacteria</taxon>
        <taxon>Candidatus Walliibacteriota</taxon>
    </lineage>
</organism>
<evidence type="ECO:0000259" key="2">
    <source>
        <dbReference type="PROSITE" id="PS50965"/>
    </source>
</evidence>
<sequence length="274" mass="30603">MALHVKTEHTLGSLGDSNRREAGLLRRLSWIEIMGGILIILFGKGVMVSGQLIFGNGSSHYFWGGFLLFLGISHIFKSREDEHAAFLMDYGREGEEQVSRALLRGLPDSFWLADDLTVNLGGFPRPRTSQMDHLILGPGGLWILETKAYAGHLEGKLTDQKWRRGKDQLTNPVVQNQYHVDSLKDFLRRKGLSGVPFNSLVIMTRTDVRMSVPGWDREIVIGPDSAVARILSSASKYDFPAELRDRIAVALGIDMPVNQCTSVPTQISIDFHEE</sequence>
<dbReference type="AlphaFoldDB" id="A0A2N1PUX9"/>
<feature type="transmembrane region" description="Helical" evidence="1">
    <location>
        <begin position="60"/>
        <end position="76"/>
    </location>
</feature>
<name>A0A2N1PUX9_9BACT</name>